<evidence type="ECO:0000256" key="3">
    <source>
        <dbReference type="ARBA" id="ARBA00022679"/>
    </source>
</evidence>
<organism evidence="6 7">
    <name type="scientific">Theobroma cacao</name>
    <name type="common">Cacao</name>
    <name type="synonym">Cocoa</name>
    <dbReference type="NCBI Taxonomy" id="3641"/>
    <lineage>
        <taxon>Eukaryota</taxon>
        <taxon>Viridiplantae</taxon>
        <taxon>Streptophyta</taxon>
        <taxon>Embryophyta</taxon>
        <taxon>Tracheophyta</taxon>
        <taxon>Spermatophyta</taxon>
        <taxon>Magnoliopsida</taxon>
        <taxon>eudicotyledons</taxon>
        <taxon>Gunneridae</taxon>
        <taxon>Pentapetalae</taxon>
        <taxon>rosids</taxon>
        <taxon>malvids</taxon>
        <taxon>Malvales</taxon>
        <taxon>Malvaceae</taxon>
        <taxon>Byttnerioideae</taxon>
        <taxon>Theobroma</taxon>
    </lineage>
</organism>
<dbReference type="eggNOG" id="KOG1192">
    <property type="taxonomic scope" value="Eukaryota"/>
</dbReference>
<evidence type="ECO:0000256" key="1">
    <source>
        <dbReference type="ARBA" id="ARBA00009995"/>
    </source>
</evidence>
<dbReference type="OMA" id="NTWEDME"/>
<evidence type="ECO:0000256" key="5">
    <source>
        <dbReference type="RuleBase" id="RU362057"/>
    </source>
</evidence>
<dbReference type="HOGENOM" id="CLU_001724_3_2_1"/>
<evidence type="ECO:0000256" key="4">
    <source>
        <dbReference type="RuleBase" id="RU003718"/>
    </source>
</evidence>
<name>A0A061DGH3_THECC</name>
<dbReference type="EC" id="2.4.1.-" evidence="5"/>
<dbReference type="STRING" id="3641.A0A061DGH3"/>
<dbReference type="FunCoup" id="A0A061DGH3">
    <property type="interactions" value="307"/>
</dbReference>
<evidence type="ECO:0000313" key="7">
    <source>
        <dbReference type="Proteomes" id="UP000026915"/>
    </source>
</evidence>
<dbReference type="InterPro" id="IPR002213">
    <property type="entry name" value="UDP_glucos_trans"/>
</dbReference>
<dbReference type="InParanoid" id="A0A061DGH3"/>
<accession>A0A061DGH3</accession>
<dbReference type="PROSITE" id="PS00375">
    <property type="entry name" value="UDPGT"/>
    <property type="match status" value="1"/>
</dbReference>
<dbReference type="EMBL" id="CM001879">
    <property type="protein sequence ID" value="EOX91167.1"/>
    <property type="molecule type" value="Genomic_DNA"/>
</dbReference>
<dbReference type="FunFam" id="3.40.50.2000:FF:000054">
    <property type="entry name" value="Glycosyltransferase"/>
    <property type="match status" value="1"/>
</dbReference>
<gene>
    <name evidence="6" type="ORF">TCM_000444</name>
</gene>
<dbReference type="Proteomes" id="UP000026915">
    <property type="component" value="Chromosome 1"/>
</dbReference>
<dbReference type="PANTHER" id="PTHR48046:SF7">
    <property type="entry name" value="UDP-GLYCOSYLTRANSFERASE 72E1"/>
    <property type="match status" value="1"/>
</dbReference>
<keyword evidence="3 4" id="KW-0808">Transferase</keyword>
<protein>
    <recommendedName>
        <fullName evidence="5">Glycosyltransferase</fullName>
        <ecNumber evidence="5">2.4.1.-</ecNumber>
    </recommendedName>
</protein>
<dbReference type="PANTHER" id="PTHR48046">
    <property type="entry name" value="UDP-GLYCOSYLTRANSFERASE 72E1"/>
    <property type="match status" value="1"/>
</dbReference>
<dbReference type="Gene3D" id="3.40.50.2000">
    <property type="entry name" value="Glycogen Phosphorylase B"/>
    <property type="match status" value="2"/>
</dbReference>
<sequence>MQTTKPHVALLASPGLGHLIPVLELGKRLVTHHNFRITIFVLASEASTAQNQLLESSNMDVLNIVSLPSAEISTKVDPGAHIVTKIVVIMRESLPGLRSAIAAMKSRPSALIVDLFGTEALPVADEFKMLKYVFIASNAWFLGITVYAPTVEKIVDEEHVKQQKPLKIPGCKSVRFEDTLEAYLNRNDQLYGEYARVGLEIPEADGILVNTFEDLEPATLRSLTDAELLGRVAKVPVYPIGPVVRTLGPLVLADPVLDWLDKQPSQSVIYVSFGSGGTLSAKQMTEIAWGLEQSQQRFIWVVRPPVENDASGTFFTVGNDSDGTPDYLPDGFLTRTRDRGLVLPMWAPQTDILAHPSVGGFVSHCGWNSTMESLLNGVPLIAWPLYAEQKMNATMLTEELGLAVRPKMSTSSRIVERKELEMVVRKIMVDKDGQEIRDRAKELKHIAQKALSKGGSSCTSLSQVAKEIEMSLKAKVQGA</sequence>
<evidence type="ECO:0000256" key="2">
    <source>
        <dbReference type="ARBA" id="ARBA00022676"/>
    </source>
</evidence>
<comment type="similarity">
    <text evidence="1 4">Belongs to the UDP-glycosyltransferase family.</text>
</comment>
<dbReference type="Gramene" id="EOX91167">
    <property type="protein sequence ID" value="EOX91167"/>
    <property type="gene ID" value="TCM_000444"/>
</dbReference>
<dbReference type="AlphaFoldDB" id="A0A061DGH3"/>
<keyword evidence="2 4" id="KW-0328">Glycosyltransferase</keyword>
<keyword evidence="7" id="KW-1185">Reference proteome</keyword>
<evidence type="ECO:0000313" key="6">
    <source>
        <dbReference type="EMBL" id="EOX91167.1"/>
    </source>
</evidence>
<proteinExistence type="inferred from homology"/>
<dbReference type="FunFam" id="3.40.50.2000:FF:000051">
    <property type="entry name" value="Glycosyltransferase"/>
    <property type="match status" value="1"/>
</dbReference>
<dbReference type="InterPro" id="IPR035595">
    <property type="entry name" value="UDP_glycos_trans_CS"/>
</dbReference>
<dbReference type="GO" id="GO:0047209">
    <property type="term" value="F:coniferyl-alcohol glucosyltransferase activity"/>
    <property type="evidence" value="ECO:0000318"/>
    <property type="project" value="GO_Central"/>
</dbReference>
<dbReference type="Pfam" id="PF00201">
    <property type="entry name" value="UDPGT"/>
    <property type="match status" value="1"/>
</dbReference>
<dbReference type="SUPFAM" id="SSF53756">
    <property type="entry name" value="UDP-Glycosyltransferase/glycogen phosphorylase"/>
    <property type="match status" value="1"/>
</dbReference>
<dbReference type="CDD" id="cd03784">
    <property type="entry name" value="GT1_Gtf-like"/>
    <property type="match status" value="1"/>
</dbReference>
<reference evidence="6 7" key="1">
    <citation type="journal article" date="2013" name="Genome Biol.">
        <title>The genome sequence of the most widely cultivated cacao type and its use to identify candidate genes regulating pod color.</title>
        <authorList>
            <person name="Motamayor J.C."/>
            <person name="Mockaitis K."/>
            <person name="Schmutz J."/>
            <person name="Haiminen N."/>
            <person name="Iii D.L."/>
            <person name="Cornejo O."/>
            <person name="Findley S.D."/>
            <person name="Zheng P."/>
            <person name="Utro F."/>
            <person name="Royaert S."/>
            <person name="Saski C."/>
            <person name="Jenkins J."/>
            <person name="Podicheti R."/>
            <person name="Zhao M."/>
            <person name="Scheffler B.E."/>
            <person name="Stack J.C."/>
            <person name="Feltus F.A."/>
            <person name="Mustiga G.M."/>
            <person name="Amores F."/>
            <person name="Phillips W."/>
            <person name="Marelli J.P."/>
            <person name="May G.D."/>
            <person name="Shapiro H."/>
            <person name="Ma J."/>
            <person name="Bustamante C.D."/>
            <person name="Schnell R.J."/>
            <person name="Main D."/>
            <person name="Gilbert D."/>
            <person name="Parida L."/>
            <person name="Kuhn D.N."/>
        </authorList>
    </citation>
    <scope>NUCLEOTIDE SEQUENCE [LARGE SCALE GENOMIC DNA]</scope>
    <source>
        <strain evidence="7">cv. Matina 1-6</strain>
    </source>
</reference>